<name>A0A239LH36_9ACTN</name>
<dbReference type="InterPro" id="IPR020843">
    <property type="entry name" value="ER"/>
</dbReference>
<dbReference type="InterPro" id="IPR013154">
    <property type="entry name" value="ADH-like_N"/>
</dbReference>
<dbReference type="PANTHER" id="PTHR43482">
    <property type="entry name" value="PROTEIN AST1-RELATED"/>
    <property type="match status" value="1"/>
</dbReference>
<dbReference type="Gene3D" id="3.90.180.10">
    <property type="entry name" value="Medium-chain alcohol dehydrogenases, catalytic domain"/>
    <property type="match status" value="1"/>
</dbReference>
<dbReference type="Pfam" id="PF08240">
    <property type="entry name" value="ADH_N"/>
    <property type="match status" value="1"/>
</dbReference>
<dbReference type="EMBL" id="FZOD01000033">
    <property type="protein sequence ID" value="SNT29781.1"/>
    <property type="molecule type" value="Genomic_DNA"/>
</dbReference>
<dbReference type="PANTHER" id="PTHR43482:SF1">
    <property type="entry name" value="PROTEIN AST1-RELATED"/>
    <property type="match status" value="1"/>
</dbReference>
<proteinExistence type="predicted"/>
<evidence type="ECO:0000313" key="3">
    <source>
        <dbReference type="Proteomes" id="UP000198282"/>
    </source>
</evidence>
<dbReference type="CDD" id="cd05289">
    <property type="entry name" value="MDR_like_2"/>
    <property type="match status" value="1"/>
</dbReference>
<accession>A0A239LH36</accession>
<keyword evidence="3" id="KW-1185">Reference proteome</keyword>
<evidence type="ECO:0000259" key="1">
    <source>
        <dbReference type="SMART" id="SM00829"/>
    </source>
</evidence>
<dbReference type="Gene3D" id="3.40.50.720">
    <property type="entry name" value="NAD(P)-binding Rossmann-like Domain"/>
    <property type="match status" value="1"/>
</dbReference>
<dbReference type="InterPro" id="IPR011032">
    <property type="entry name" value="GroES-like_sf"/>
</dbReference>
<dbReference type="InterPro" id="IPR052585">
    <property type="entry name" value="Lipid_raft_assoc_Zn_ADH"/>
</dbReference>
<dbReference type="GO" id="GO:0016491">
    <property type="term" value="F:oxidoreductase activity"/>
    <property type="evidence" value="ECO:0007669"/>
    <property type="project" value="InterPro"/>
</dbReference>
<reference evidence="2 3" key="1">
    <citation type="submission" date="2017-06" db="EMBL/GenBank/DDBJ databases">
        <authorList>
            <person name="Kim H.J."/>
            <person name="Triplett B.A."/>
        </authorList>
    </citation>
    <scope>NUCLEOTIDE SEQUENCE [LARGE SCALE GENOMIC DNA]</scope>
    <source>
        <strain evidence="2 3">CGMCC 4.2132</strain>
    </source>
</reference>
<dbReference type="SMART" id="SM00829">
    <property type="entry name" value="PKS_ER"/>
    <property type="match status" value="1"/>
</dbReference>
<evidence type="ECO:0000313" key="2">
    <source>
        <dbReference type="EMBL" id="SNT29781.1"/>
    </source>
</evidence>
<protein>
    <submittedName>
        <fullName evidence="2">NADPH:quinone reductase</fullName>
    </submittedName>
</protein>
<dbReference type="Proteomes" id="UP000198282">
    <property type="component" value="Unassembled WGS sequence"/>
</dbReference>
<organism evidence="2 3">
    <name type="scientific">Streptosporangium subroseum</name>
    <dbReference type="NCBI Taxonomy" id="106412"/>
    <lineage>
        <taxon>Bacteria</taxon>
        <taxon>Bacillati</taxon>
        <taxon>Actinomycetota</taxon>
        <taxon>Actinomycetes</taxon>
        <taxon>Streptosporangiales</taxon>
        <taxon>Streptosporangiaceae</taxon>
        <taxon>Streptosporangium</taxon>
    </lineage>
</organism>
<sequence>MSVAVAVGTGRVDFGKVGIGPVLDRVRQLVEAAAEPDDLVIPPDTKENGMTMRAVVIRSVGSPDVVEIAEVPRPEPGAGQIRIKVEAAALNPADAGLWSGGFGPVPDGEYLGLGWDVAGTVDAVGPITDLTVGDRVIAIIHGGGKPLGGQAEYVVVEQYAAALAPARFDSAAASTLPLNALTAVQALDNLGLRSGDTLAVTGAAGAVGGYALEIARTRGIHTLALARPSDEEYVTGTLGARWFVTSGDDPAAAIRGIWPDGADGVLDAAVLSDAVTGAVRDGGSYTGLRGDRIPRPTRGIKIHLTSVAPDGAGLTKLVHLADAGLLTPRVAQTYPLADAAKAHALMVQGGLRGRVVLIP</sequence>
<feature type="domain" description="Enoyl reductase (ER)" evidence="1">
    <location>
        <begin position="61"/>
        <end position="357"/>
    </location>
</feature>
<dbReference type="SUPFAM" id="SSF50129">
    <property type="entry name" value="GroES-like"/>
    <property type="match status" value="1"/>
</dbReference>
<gene>
    <name evidence="2" type="ORF">SAMN05216276_103324</name>
</gene>
<dbReference type="Pfam" id="PF13602">
    <property type="entry name" value="ADH_zinc_N_2"/>
    <property type="match status" value="1"/>
</dbReference>
<dbReference type="InterPro" id="IPR036291">
    <property type="entry name" value="NAD(P)-bd_dom_sf"/>
</dbReference>
<dbReference type="SUPFAM" id="SSF51735">
    <property type="entry name" value="NAD(P)-binding Rossmann-fold domains"/>
    <property type="match status" value="1"/>
</dbReference>
<dbReference type="AlphaFoldDB" id="A0A239LH36"/>